<reference evidence="4 5" key="1">
    <citation type="submission" date="2017-03" db="EMBL/GenBank/DDBJ databases">
        <title>Genomes of endolithic fungi from Antarctica.</title>
        <authorList>
            <person name="Coleine C."/>
            <person name="Masonjones S."/>
            <person name="Stajich J.E."/>
        </authorList>
    </citation>
    <scope>NUCLEOTIDE SEQUENCE [LARGE SCALE GENOMIC DNA]</scope>
    <source>
        <strain evidence="4 5">CCFEE 5311</strain>
    </source>
</reference>
<evidence type="ECO:0000256" key="2">
    <source>
        <dbReference type="ARBA" id="ARBA00023136"/>
    </source>
</evidence>
<keyword evidence="2" id="KW-0472">Membrane</keyword>
<accession>A0A4U0VDA8</accession>
<evidence type="ECO:0000256" key="1">
    <source>
        <dbReference type="ARBA" id="ARBA00004370"/>
    </source>
</evidence>
<feature type="domain" description="F-box" evidence="3">
    <location>
        <begin position="23"/>
        <end position="56"/>
    </location>
</feature>
<dbReference type="InterPro" id="IPR001810">
    <property type="entry name" value="F-box_dom"/>
</dbReference>
<evidence type="ECO:0000313" key="5">
    <source>
        <dbReference type="Proteomes" id="UP000310066"/>
    </source>
</evidence>
<comment type="subcellular location">
    <subcellularLocation>
        <location evidence="1">Membrane</location>
    </subcellularLocation>
</comment>
<dbReference type="OrthoDB" id="3939900at2759"/>
<name>A0A4U0VDA8_9PEZI</name>
<protein>
    <recommendedName>
        <fullName evidence="3">F-box domain-containing protein</fullName>
    </recommendedName>
</protein>
<evidence type="ECO:0000313" key="4">
    <source>
        <dbReference type="EMBL" id="TKA46954.1"/>
    </source>
</evidence>
<dbReference type="EMBL" id="NAJP01000007">
    <property type="protein sequence ID" value="TKA46954.1"/>
    <property type="molecule type" value="Genomic_DNA"/>
</dbReference>
<dbReference type="Pfam" id="PF00646">
    <property type="entry name" value="F-box"/>
    <property type="match status" value="1"/>
</dbReference>
<comment type="caution">
    <text evidence="4">The sequence shown here is derived from an EMBL/GenBank/DDBJ whole genome shotgun (WGS) entry which is preliminary data.</text>
</comment>
<proteinExistence type="predicted"/>
<dbReference type="InterPro" id="IPR036047">
    <property type="entry name" value="F-box-like_dom_sf"/>
</dbReference>
<dbReference type="InterPro" id="IPR018000">
    <property type="entry name" value="Neurotransmitter_ion_chnl_CS"/>
</dbReference>
<evidence type="ECO:0000259" key="3">
    <source>
        <dbReference type="Pfam" id="PF00646"/>
    </source>
</evidence>
<gene>
    <name evidence="4" type="ORF">B0A54_03910</name>
</gene>
<dbReference type="SUPFAM" id="SSF81383">
    <property type="entry name" value="F-box domain"/>
    <property type="match status" value="1"/>
</dbReference>
<dbReference type="GO" id="GO:0016020">
    <property type="term" value="C:membrane"/>
    <property type="evidence" value="ECO:0007669"/>
    <property type="project" value="UniProtKB-SubCell"/>
</dbReference>
<organism evidence="4 5">
    <name type="scientific">Friedmanniomyces endolithicus</name>
    <dbReference type="NCBI Taxonomy" id="329885"/>
    <lineage>
        <taxon>Eukaryota</taxon>
        <taxon>Fungi</taxon>
        <taxon>Dikarya</taxon>
        <taxon>Ascomycota</taxon>
        <taxon>Pezizomycotina</taxon>
        <taxon>Dothideomycetes</taxon>
        <taxon>Dothideomycetidae</taxon>
        <taxon>Mycosphaerellales</taxon>
        <taxon>Teratosphaeriaceae</taxon>
        <taxon>Friedmanniomyces</taxon>
    </lineage>
</organism>
<dbReference type="PROSITE" id="PS00236">
    <property type="entry name" value="NEUROTR_ION_CHANNEL"/>
    <property type="match status" value="1"/>
</dbReference>
<sequence length="276" mass="30250">MLGPNTQDDTTCTRRRSSSAITISSLPPELLLLITDYLPVSAIVSLKLTSNHLYHATPLPKAYHAKPAFHALPLCEQRALRRNLDEAADLATGRRQCLLCNCLLHLRFFPNDGATCDLHSGRYMSTSLPPGLDAPTKARLERLAGFSQEAYWVAISRQLCIHTGRVVRWDVPACECGCDSCAHVSVVCYIRISHSSLRPSGWWLRSDHDGNCWVQEYDAGAGSEASFRPPTCEQESKPSQLAVLGESPGVSRPIPVVSLQVAEKTAGTRSLDTLLV</sequence>
<dbReference type="AlphaFoldDB" id="A0A4U0VDA8"/>
<dbReference type="Proteomes" id="UP000310066">
    <property type="component" value="Unassembled WGS sequence"/>
</dbReference>